<dbReference type="AlphaFoldDB" id="A0A0G1KIG5"/>
<protein>
    <submittedName>
        <fullName evidence="2">Uncharacterized protein</fullName>
    </submittedName>
</protein>
<dbReference type="Proteomes" id="UP000034504">
    <property type="component" value="Unassembled WGS sequence"/>
</dbReference>
<evidence type="ECO:0000313" key="3">
    <source>
        <dbReference type="Proteomes" id="UP000034504"/>
    </source>
</evidence>
<sequence length="232" mass="26777">MHMCKRTALFVVSSILLTASIVTATYTNYRRYKDIDRTKIPEKVEASKAFQKWITNAKNKKLELSADDFAMVEENEIYNTKWMSVYNIDEPGVSETFQANIAAHKDIKGVVFSPSDKQYIDYRAIPKDGYAPNEIHYYGLREDKLVDARLLNCADSLNCYFDRAYFLDNDVFVISEFSRNLAKESEAIPTCNLNSACTYTVKLHVIDLNRNSRLVYESKPFDINLFELIPKL</sequence>
<gene>
    <name evidence="2" type="ORF">UW82_C0042G0004</name>
</gene>
<keyword evidence="1" id="KW-0732">Signal</keyword>
<proteinExistence type="predicted"/>
<feature type="chain" id="PRO_5002538219" evidence="1">
    <location>
        <begin position="25"/>
        <end position="232"/>
    </location>
</feature>
<accession>A0A0G1KIG5</accession>
<comment type="caution">
    <text evidence="2">The sequence shown here is derived from an EMBL/GenBank/DDBJ whole genome shotgun (WGS) entry which is preliminary data.</text>
</comment>
<evidence type="ECO:0000313" key="2">
    <source>
        <dbReference type="EMBL" id="KKT83320.1"/>
    </source>
</evidence>
<feature type="signal peptide" evidence="1">
    <location>
        <begin position="1"/>
        <end position="24"/>
    </location>
</feature>
<name>A0A0G1KIG5_UNCKA</name>
<evidence type="ECO:0000256" key="1">
    <source>
        <dbReference type="SAM" id="SignalP"/>
    </source>
</evidence>
<reference evidence="2 3" key="1">
    <citation type="journal article" date="2015" name="Nature">
        <title>rRNA introns, odd ribosomes, and small enigmatic genomes across a large radiation of phyla.</title>
        <authorList>
            <person name="Brown C.T."/>
            <person name="Hug L.A."/>
            <person name="Thomas B.C."/>
            <person name="Sharon I."/>
            <person name="Castelle C.J."/>
            <person name="Singh A."/>
            <person name="Wilkins M.J."/>
            <person name="Williams K.H."/>
            <person name="Banfield J.F."/>
        </authorList>
    </citation>
    <scope>NUCLEOTIDE SEQUENCE [LARGE SCALE GENOMIC DNA]</scope>
</reference>
<dbReference type="EMBL" id="LCJU01000042">
    <property type="protein sequence ID" value="KKT83320.1"/>
    <property type="molecule type" value="Genomic_DNA"/>
</dbReference>
<organism evidence="2 3">
    <name type="scientific">candidate division WWE3 bacterium GW2011_GWC2_44_9</name>
    <dbReference type="NCBI Taxonomy" id="1619125"/>
    <lineage>
        <taxon>Bacteria</taxon>
        <taxon>Katanobacteria</taxon>
    </lineage>
</organism>